<evidence type="ECO:0000313" key="2">
    <source>
        <dbReference type="EMBL" id="KAH6669632.1"/>
    </source>
</evidence>
<comment type="caution">
    <text evidence="2">The sequence shown here is derived from an EMBL/GenBank/DDBJ whole genome shotgun (WGS) entry which is preliminary data.</text>
</comment>
<evidence type="ECO:0000256" key="1">
    <source>
        <dbReference type="SAM" id="MobiDB-lite"/>
    </source>
</evidence>
<protein>
    <submittedName>
        <fullName evidence="2">Uncharacterized protein</fullName>
    </submittedName>
</protein>
<proteinExistence type="predicted"/>
<name>A0A9P8V2V4_9PEZI</name>
<dbReference type="EMBL" id="JAGSXJ010000031">
    <property type="protein sequence ID" value="KAH6669632.1"/>
    <property type="molecule type" value="Genomic_DNA"/>
</dbReference>
<gene>
    <name evidence="2" type="ORF">F5X68DRAFT_215888</name>
</gene>
<evidence type="ECO:0000313" key="3">
    <source>
        <dbReference type="Proteomes" id="UP000770015"/>
    </source>
</evidence>
<dbReference type="AlphaFoldDB" id="A0A9P8V2V4"/>
<feature type="region of interest" description="Disordered" evidence="1">
    <location>
        <begin position="1"/>
        <end position="37"/>
    </location>
</feature>
<sequence length="80" mass="8820">MPPMPPMPESPGLGPAAKSPVLVPEEGVSGLGRTKSRRKTIRKMVEGWWDLGLLEAQKRQTMLAAGRRVQFVHYNHAVMG</sequence>
<organism evidence="2 3">
    <name type="scientific">Plectosphaerella plurivora</name>
    <dbReference type="NCBI Taxonomy" id="936078"/>
    <lineage>
        <taxon>Eukaryota</taxon>
        <taxon>Fungi</taxon>
        <taxon>Dikarya</taxon>
        <taxon>Ascomycota</taxon>
        <taxon>Pezizomycotina</taxon>
        <taxon>Sordariomycetes</taxon>
        <taxon>Hypocreomycetidae</taxon>
        <taxon>Glomerellales</taxon>
        <taxon>Plectosphaerellaceae</taxon>
        <taxon>Plectosphaerella</taxon>
    </lineage>
</organism>
<keyword evidence="3" id="KW-1185">Reference proteome</keyword>
<dbReference type="Proteomes" id="UP000770015">
    <property type="component" value="Unassembled WGS sequence"/>
</dbReference>
<reference evidence="2" key="1">
    <citation type="journal article" date="2021" name="Nat. Commun.">
        <title>Genetic determinants of endophytism in the Arabidopsis root mycobiome.</title>
        <authorList>
            <person name="Mesny F."/>
            <person name="Miyauchi S."/>
            <person name="Thiergart T."/>
            <person name="Pickel B."/>
            <person name="Atanasova L."/>
            <person name="Karlsson M."/>
            <person name="Huettel B."/>
            <person name="Barry K.W."/>
            <person name="Haridas S."/>
            <person name="Chen C."/>
            <person name="Bauer D."/>
            <person name="Andreopoulos W."/>
            <person name="Pangilinan J."/>
            <person name="LaButti K."/>
            <person name="Riley R."/>
            <person name="Lipzen A."/>
            <person name="Clum A."/>
            <person name="Drula E."/>
            <person name="Henrissat B."/>
            <person name="Kohler A."/>
            <person name="Grigoriev I.V."/>
            <person name="Martin F.M."/>
            <person name="Hacquard S."/>
        </authorList>
    </citation>
    <scope>NUCLEOTIDE SEQUENCE</scope>
    <source>
        <strain evidence="2">MPI-SDFR-AT-0117</strain>
    </source>
</reference>
<accession>A0A9P8V2V4</accession>
<dbReference type="OrthoDB" id="4868522at2759"/>